<dbReference type="AlphaFoldDB" id="A0ABD3TJ42"/>
<comment type="caution">
    <text evidence="2">The sequence shown here is derived from an EMBL/GenBank/DDBJ whole genome shotgun (WGS) entry which is preliminary data.</text>
</comment>
<feature type="non-terminal residue" evidence="2">
    <location>
        <position position="1"/>
    </location>
</feature>
<organism evidence="2 3">
    <name type="scientific">Sinanodonta woodiana</name>
    <name type="common">Chinese pond mussel</name>
    <name type="synonym">Anodonta woodiana</name>
    <dbReference type="NCBI Taxonomy" id="1069815"/>
    <lineage>
        <taxon>Eukaryota</taxon>
        <taxon>Metazoa</taxon>
        <taxon>Spiralia</taxon>
        <taxon>Lophotrochozoa</taxon>
        <taxon>Mollusca</taxon>
        <taxon>Bivalvia</taxon>
        <taxon>Autobranchia</taxon>
        <taxon>Heteroconchia</taxon>
        <taxon>Palaeoheterodonta</taxon>
        <taxon>Unionida</taxon>
        <taxon>Unionoidea</taxon>
        <taxon>Unionidae</taxon>
        <taxon>Unioninae</taxon>
        <taxon>Sinanodonta</taxon>
    </lineage>
</organism>
<gene>
    <name evidence="2" type="ORF">ACJMK2_022149</name>
</gene>
<keyword evidence="1" id="KW-0472">Membrane</keyword>
<keyword evidence="3" id="KW-1185">Reference proteome</keyword>
<protein>
    <submittedName>
        <fullName evidence="2">Uncharacterized protein</fullName>
    </submittedName>
</protein>
<reference evidence="2 3" key="1">
    <citation type="submission" date="2024-11" db="EMBL/GenBank/DDBJ databases">
        <title>Chromosome-level genome assembly of the freshwater bivalve Anodonta woodiana.</title>
        <authorList>
            <person name="Chen X."/>
        </authorList>
    </citation>
    <scope>NUCLEOTIDE SEQUENCE [LARGE SCALE GENOMIC DNA]</scope>
    <source>
        <strain evidence="2">MN2024</strain>
        <tissue evidence="2">Gills</tissue>
    </source>
</reference>
<feature type="transmembrane region" description="Helical" evidence="1">
    <location>
        <begin position="42"/>
        <end position="62"/>
    </location>
</feature>
<name>A0ABD3TJ42_SINWO</name>
<evidence type="ECO:0000256" key="1">
    <source>
        <dbReference type="SAM" id="Phobius"/>
    </source>
</evidence>
<proteinExistence type="predicted"/>
<dbReference type="Proteomes" id="UP001634394">
    <property type="component" value="Unassembled WGS sequence"/>
</dbReference>
<keyword evidence="1" id="KW-0812">Transmembrane</keyword>
<keyword evidence="1" id="KW-1133">Transmembrane helix</keyword>
<evidence type="ECO:0000313" key="2">
    <source>
        <dbReference type="EMBL" id="KAL3836730.1"/>
    </source>
</evidence>
<feature type="non-terminal residue" evidence="2">
    <location>
        <position position="75"/>
    </location>
</feature>
<dbReference type="EMBL" id="JBJQND010000018">
    <property type="protein sequence ID" value="KAL3836730.1"/>
    <property type="molecule type" value="Genomic_DNA"/>
</dbReference>
<evidence type="ECO:0000313" key="3">
    <source>
        <dbReference type="Proteomes" id="UP001634394"/>
    </source>
</evidence>
<sequence length="75" mass="8033">MPSLLPQFGLPPRVPFPRLLLPLPQPWRPLPLVALPSQPAQIGFSGPFGLFLGLLLGAGLLARTINVIKDVDDNG</sequence>
<accession>A0ABD3TJ42</accession>